<dbReference type="PRINTS" id="PR00260">
    <property type="entry name" value="CHEMTRNSDUCR"/>
</dbReference>
<comment type="similarity">
    <text evidence="2">Belongs to the methyl-accepting chemotaxis (MCP) protein family.</text>
</comment>
<reference evidence="7 8" key="1">
    <citation type="submission" date="2016-04" db="EMBL/GenBank/DDBJ databases">
        <authorList>
            <person name="Evans L.H."/>
            <person name="Alamgir A."/>
            <person name="Owens N."/>
            <person name="Weber N.D."/>
            <person name="Virtaneva K."/>
            <person name="Barbian K."/>
            <person name="Babar A."/>
            <person name="Rosenke K."/>
        </authorList>
    </citation>
    <scope>NUCLEOTIDE SEQUENCE [LARGE SCALE GENOMIC DNA]</scope>
    <source>
        <strain evidence="7 8">LMa1</strain>
    </source>
</reference>
<dbReference type="GO" id="GO:0016020">
    <property type="term" value="C:membrane"/>
    <property type="evidence" value="ECO:0007669"/>
    <property type="project" value="InterPro"/>
</dbReference>
<evidence type="ECO:0000256" key="2">
    <source>
        <dbReference type="ARBA" id="ARBA00029447"/>
    </source>
</evidence>
<comment type="caution">
    <text evidence="7">The sequence shown here is derived from an EMBL/GenBank/DDBJ whole genome shotgun (WGS) entry which is preliminary data.</text>
</comment>
<protein>
    <recommendedName>
        <fullName evidence="9">Chemotaxis protein</fullName>
    </recommendedName>
</protein>
<dbReference type="GO" id="GO:0004888">
    <property type="term" value="F:transmembrane signaling receptor activity"/>
    <property type="evidence" value="ECO:0007669"/>
    <property type="project" value="InterPro"/>
</dbReference>
<dbReference type="GO" id="GO:0006935">
    <property type="term" value="P:chemotaxis"/>
    <property type="evidence" value="ECO:0007669"/>
    <property type="project" value="InterPro"/>
</dbReference>
<dbReference type="SUPFAM" id="SSF58104">
    <property type="entry name" value="Methyl-accepting chemotaxis protein (MCP) signaling domain"/>
    <property type="match status" value="1"/>
</dbReference>
<dbReference type="PROSITE" id="PS50111">
    <property type="entry name" value="CHEMOTAXIS_TRANSDUC_2"/>
    <property type="match status" value="1"/>
</dbReference>
<dbReference type="InterPro" id="IPR004089">
    <property type="entry name" value="MCPsignal_dom"/>
</dbReference>
<keyword evidence="4" id="KW-0472">Membrane</keyword>
<dbReference type="STRING" id="1838280.A6M21_06420"/>
<dbReference type="SMART" id="SM00283">
    <property type="entry name" value="MA"/>
    <property type="match status" value="1"/>
</dbReference>
<feature type="domain" description="HAMP" evidence="6">
    <location>
        <begin position="195"/>
        <end position="247"/>
    </location>
</feature>
<dbReference type="InterPro" id="IPR003660">
    <property type="entry name" value="HAMP_dom"/>
</dbReference>
<feature type="domain" description="Methyl-accepting transducer" evidence="5">
    <location>
        <begin position="245"/>
        <end position="481"/>
    </location>
</feature>
<dbReference type="CDD" id="cd11386">
    <property type="entry name" value="MCP_signal"/>
    <property type="match status" value="1"/>
</dbReference>
<dbReference type="Pfam" id="PF00015">
    <property type="entry name" value="MCPsignal"/>
    <property type="match status" value="1"/>
</dbReference>
<dbReference type="CDD" id="cd06225">
    <property type="entry name" value="HAMP"/>
    <property type="match status" value="1"/>
</dbReference>
<evidence type="ECO:0000259" key="6">
    <source>
        <dbReference type="PROSITE" id="PS50885"/>
    </source>
</evidence>
<dbReference type="PANTHER" id="PTHR32089:SF112">
    <property type="entry name" value="LYSOZYME-LIKE PROTEIN-RELATED"/>
    <property type="match status" value="1"/>
</dbReference>
<evidence type="ECO:0000256" key="1">
    <source>
        <dbReference type="ARBA" id="ARBA00023224"/>
    </source>
</evidence>
<dbReference type="GO" id="GO:0007165">
    <property type="term" value="P:signal transduction"/>
    <property type="evidence" value="ECO:0007669"/>
    <property type="project" value="UniProtKB-KW"/>
</dbReference>
<evidence type="ECO:0000313" key="7">
    <source>
        <dbReference type="EMBL" id="OAT85292.1"/>
    </source>
</evidence>
<evidence type="ECO:0000313" key="8">
    <source>
        <dbReference type="Proteomes" id="UP000078532"/>
    </source>
</evidence>
<sequence>MLLGFAAVLLLSVLLAAVALFKIYQLNDYAAEMAIQVQRVRAAEEMRYNLVMKEACARGYYLYRQAGYVQDFKEYARRNKQLEQELYQQARRKENRDYAARLMELEDRYNNIVLQQFFPAVAAAQGTAANAAGRMAPAFDGIYKMTNDYAVKREAEMSQINQGGGQEVRTAQVVLLSLTGLILITGLLFSLLFAGRLAGRCRRLAGEAARIAEGDLSGNVQECGRDELGQLAWAFNRMVESLHAMATEIRDKSVLLAGHSRELSAASQEVTASVESIATATAQVAAVAEEEAASAGNAVEMARQVESAAAAGNDAVQQVVAKMHNIRSKVDNSAASVKRLGERSEKIGHIVDVIGGIAGQTNLLALNAAIEAARAGEQGRGFAVVAEEVRKLAEQSARASGEIAVLIGEIQTETGNAVSVMDEGAREVHDGVEVADVAGRSLSRIMQEIRSNGEVVEQIARGAEQSSRGAQELAQSTEQVNSFVQQISASAQEMFSMSRELEKLAARFKTQPA</sequence>
<accession>A0A1B7LGR3</accession>
<dbReference type="SMART" id="SM00304">
    <property type="entry name" value="HAMP"/>
    <property type="match status" value="1"/>
</dbReference>
<keyword evidence="4" id="KW-0812">Transmembrane</keyword>
<dbReference type="EMBL" id="LYVF01000069">
    <property type="protein sequence ID" value="OAT85292.1"/>
    <property type="molecule type" value="Genomic_DNA"/>
</dbReference>
<evidence type="ECO:0008006" key="9">
    <source>
        <dbReference type="Google" id="ProtNLM"/>
    </source>
</evidence>
<organism evidence="7 8">
    <name type="scientific">Desulfotomaculum copahuensis</name>
    <dbReference type="NCBI Taxonomy" id="1838280"/>
    <lineage>
        <taxon>Bacteria</taxon>
        <taxon>Bacillati</taxon>
        <taxon>Bacillota</taxon>
        <taxon>Clostridia</taxon>
        <taxon>Eubacteriales</taxon>
        <taxon>Desulfotomaculaceae</taxon>
        <taxon>Desulfotomaculum</taxon>
    </lineage>
</organism>
<dbReference type="Pfam" id="PF00672">
    <property type="entry name" value="HAMP"/>
    <property type="match status" value="1"/>
</dbReference>
<dbReference type="Gene3D" id="1.10.287.950">
    <property type="entry name" value="Methyl-accepting chemotaxis protein"/>
    <property type="match status" value="1"/>
</dbReference>
<keyword evidence="8" id="KW-1185">Reference proteome</keyword>
<name>A0A1B7LGR3_9FIRM</name>
<dbReference type="InterPro" id="IPR004090">
    <property type="entry name" value="Chemotax_Me-accpt_rcpt"/>
</dbReference>
<proteinExistence type="inferred from homology"/>
<evidence type="ECO:0000256" key="4">
    <source>
        <dbReference type="SAM" id="Phobius"/>
    </source>
</evidence>
<dbReference type="Proteomes" id="UP000078532">
    <property type="component" value="Unassembled WGS sequence"/>
</dbReference>
<feature type="transmembrane region" description="Helical" evidence="4">
    <location>
        <begin position="173"/>
        <end position="194"/>
    </location>
</feature>
<dbReference type="AlphaFoldDB" id="A0A1B7LGR3"/>
<dbReference type="PROSITE" id="PS50885">
    <property type="entry name" value="HAMP"/>
    <property type="match status" value="1"/>
</dbReference>
<dbReference type="FunFam" id="1.10.287.950:FF:000001">
    <property type="entry name" value="Methyl-accepting chemotaxis sensory transducer"/>
    <property type="match status" value="1"/>
</dbReference>
<evidence type="ECO:0000256" key="3">
    <source>
        <dbReference type="PROSITE-ProRule" id="PRU00284"/>
    </source>
</evidence>
<dbReference type="PANTHER" id="PTHR32089">
    <property type="entry name" value="METHYL-ACCEPTING CHEMOTAXIS PROTEIN MCPB"/>
    <property type="match status" value="1"/>
</dbReference>
<keyword evidence="4" id="KW-1133">Transmembrane helix</keyword>
<evidence type="ECO:0000259" key="5">
    <source>
        <dbReference type="PROSITE" id="PS50111"/>
    </source>
</evidence>
<gene>
    <name evidence="7" type="ORF">A6M21_06420</name>
</gene>
<keyword evidence="1 3" id="KW-0807">Transducer</keyword>